<accession>A0A4R9K5Q2</accession>
<dbReference type="AlphaFoldDB" id="A0A4R9K5Q2"/>
<evidence type="ECO:0000313" key="2">
    <source>
        <dbReference type="EMBL" id="TGL61559.1"/>
    </source>
</evidence>
<keyword evidence="1" id="KW-0472">Membrane</keyword>
<dbReference type="Proteomes" id="UP000297762">
    <property type="component" value="Unassembled WGS sequence"/>
</dbReference>
<keyword evidence="3" id="KW-1185">Reference proteome</keyword>
<keyword evidence="1" id="KW-1133">Transmembrane helix</keyword>
<comment type="caution">
    <text evidence="2">The sequence shown here is derived from an EMBL/GenBank/DDBJ whole genome shotgun (WGS) entry which is preliminary data.</text>
</comment>
<keyword evidence="1" id="KW-0812">Transmembrane</keyword>
<dbReference type="OrthoDB" id="341693at2"/>
<dbReference type="EMBL" id="RQGF01000025">
    <property type="protein sequence ID" value="TGL61559.1"/>
    <property type="molecule type" value="Genomic_DNA"/>
</dbReference>
<sequence length="398" mass="45342">MELFTVLFLNMIIAAGLYVGISAQVTKRIRSHMIRRINEEIRSLVDEVQTETESQIELLNSKIQAYKILVQRSDSLEEKYKSILQKLESLPDRIFAGETKKVEKQEIVSEPILEFETVEDEDEMIQPISKEIQISDEEKFKNEYLTLIREKQKELKTGPTDSLENRRQELAAKAGEGVGRLYKQNLTESNIRETPKPFLDPDKKNIKKENLEPTETESGTLGILKNFGKKIKDVMGWKDAEELMGEISPTRTPQPMYNPSSTFDISLDGDPFQENRIQFSEDISGGSLKAGAEYSPELDLKKTSSNPKKTDNKIPLEENFGKILEKKMSGYAPQKQDSVKISSETALKDLGEGASKIEKVVFLLKKGYSHEEISEALDLATGEVDIIERFRLERNRRT</sequence>
<gene>
    <name evidence="2" type="ORF">EHQ64_09310</name>
</gene>
<reference evidence="2" key="1">
    <citation type="journal article" date="2019" name="PLoS Negl. Trop. Dis.">
        <title>Revisiting the worldwide diversity of Leptospira species in the environment.</title>
        <authorList>
            <person name="Vincent A.T."/>
            <person name="Schiettekatte O."/>
            <person name="Bourhy P."/>
            <person name="Veyrier F.J."/>
            <person name="Picardeau M."/>
        </authorList>
    </citation>
    <scope>NUCLEOTIDE SEQUENCE [LARGE SCALE GENOMIC DNA]</scope>
    <source>
        <strain evidence="2">201702455</strain>
    </source>
</reference>
<proteinExistence type="predicted"/>
<evidence type="ECO:0000313" key="3">
    <source>
        <dbReference type="Proteomes" id="UP000297762"/>
    </source>
</evidence>
<name>A0A4R9K5Q2_9LEPT</name>
<dbReference type="RefSeq" id="WP_135649214.1">
    <property type="nucleotide sequence ID" value="NZ_RQGF01000025.1"/>
</dbReference>
<evidence type="ECO:0000256" key="1">
    <source>
        <dbReference type="SAM" id="Phobius"/>
    </source>
</evidence>
<feature type="transmembrane region" description="Helical" evidence="1">
    <location>
        <begin position="6"/>
        <end position="26"/>
    </location>
</feature>
<protein>
    <submittedName>
        <fullName evidence="2">Uncharacterized protein</fullName>
    </submittedName>
</protein>
<organism evidence="2 3">
    <name type="scientific">Leptospira sarikeiensis</name>
    <dbReference type="NCBI Taxonomy" id="2484943"/>
    <lineage>
        <taxon>Bacteria</taxon>
        <taxon>Pseudomonadati</taxon>
        <taxon>Spirochaetota</taxon>
        <taxon>Spirochaetia</taxon>
        <taxon>Leptospirales</taxon>
        <taxon>Leptospiraceae</taxon>
        <taxon>Leptospira</taxon>
    </lineage>
</organism>